<feature type="domain" description="Inosine/uridine-preferring nucleoside hydrolase" evidence="3">
    <location>
        <begin position="4"/>
        <end position="309"/>
    </location>
</feature>
<dbReference type="PROSITE" id="PS01247">
    <property type="entry name" value="IUNH"/>
    <property type="match status" value="1"/>
</dbReference>
<evidence type="ECO:0000313" key="4">
    <source>
        <dbReference type="EMBL" id="TWH82606.1"/>
    </source>
</evidence>
<dbReference type="PANTHER" id="PTHR46190">
    <property type="entry name" value="SI:CH211-201H21.5-RELATED"/>
    <property type="match status" value="1"/>
</dbReference>
<dbReference type="GO" id="GO:0016799">
    <property type="term" value="F:hydrolase activity, hydrolyzing N-glycosyl compounds"/>
    <property type="evidence" value="ECO:0007669"/>
    <property type="project" value="InterPro"/>
</dbReference>
<comment type="caution">
    <text evidence="4">The sequence shown here is derived from an EMBL/GenBank/DDBJ whole genome shotgun (WGS) entry which is preliminary data.</text>
</comment>
<keyword evidence="2" id="KW-0326">Glycosidase</keyword>
<keyword evidence="1" id="KW-0378">Hydrolase</keyword>
<dbReference type="OrthoDB" id="9797882at2"/>
<gene>
    <name evidence="4" type="ORF">LY60_00907</name>
</gene>
<dbReference type="SUPFAM" id="SSF53590">
    <property type="entry name" value="Nucleoside hydrolase"/>
    <property type="match status" value="1"/>
</dbReference>
<dbReference type="AlphaFoldDB" id="A0A562JH74"/>
<evidence type="ECO:0000259" key="3">
    <source>
        <dbReference type="Pfam" id="PF01156"/>
    </source>
</evidence>
<name>A0A562JH74_9FIRM</name>
<dbReference type="EMBL" id="VLKH01000002">
    <property type="protein sequence ID" value="TWH82606.1"/>
    <property type="molecule type" value="Genomic_DNA"/>
</dbReference>
<dbReference type="Gene3D" id="3.90.245.10">
    <property type="entry name" value="Ribonucleoside hydrolase-like"/>
    <property type="match status" value="1"/>
</dbReference>
<reference evidence="4 5" key="1">
    <citation type="submission" date="2019-07" db="EMBL/GenBank/DDBJ databases">
        <title>Genomic Encyclopedia of Type Strains, Phase I: the one thousand microbial genomes (KMG-I) project.</title>
        <authorList>
            <person name="Kyrpides N."/>
        </authorList>
    </citation>
    <scope>NUCLEOTIDE SEQUENCE [LARGE SCALE GENOMIC DNA]</scope>
    <source>
        <strain evidence="4 5">DSM 13558</strain>
    </source>
</reference>
<dbReference type="Proteomes" id="UP000315343">
    <property type="component" value="Unassembled WGS sequence"/>
</dbReference>
<dbReference type="InterPro" id="IPR036452">
    <property type="entry name" value="Ribo_hydro-like"/>
</dbReference>
<evidence type="ECO:0000256" key="2">
    <source>
        <dbReference type="ARBA" id="ARBA00023295"/>
    </source>
</evidence>
<dbReference type="InterPro" id="IPR015910">
    <property type="entry name" value="I/U_nuclsd_hydro_CS"/>
</dbReference>
<organism evidence="4 5">
    <name type="scientific">Sedimentibacter saalensis</name>
    <dbReference type="NCBI Taxonomy" id="130788"/>
    <lineage>
        <taxon>Bacteria</taxon>
        <taxon>Bacillati</taxon>
        <taxon>Bacillota</taxon>
        <taxon>Tissierellia</taxon>
        <taxon>Sedimentibacter</taxon>
    </lineage>
</organism>
<dbReference type="InterPro" id="IPR001910">
    <property type="entry name" value="Inosine/uridine_hydrolase_dom"/>
</dbReference>
<evidence type="ECO:0000313" key="5">
    <source>
        <dbReference type="Proteomes" id="UP000315343"/>
    </source>
</evidence>
<keyword evidence="5" id="KW-1185">Reference proteome</keyword>
<dbReference type="InterPro" id="IPR052775">
    <property type="entry name" value="IUN_hydrolase"/>
</dbReference>
<evidence type="ECO:0000256" key="1">
    <source>
        <dbReference type="ARBA" id="ARBA00022801"/>
    </source>
</evidence>
<dbReference type="RefSeq" id="WP_145080527.1">
    <property type="nucleotide sequence ID" value="NZ_VLKH01000002.1"/>
</dbReference>
<proteinExistence type="predicted"/>
<sequence length="318" mass="34546">MRKIIIDTDTGSDDAVALIMALKSKDIKVEAVTTVCGNVPLDLATKNALMTIEITNAQKPPLYIGAASPLMRKLVTAVNVHGEDGMGDCNLIHPTLISEKKHAVDAIIEIVEKNPGEIEIVALGPATNIALAILKSPETMKKVKHIYSMGTSGFGPGNTTPVAEFNVYVDAESYSILLNSNIPLTIVGFDLCCKDAALNRNDIESLLSSEMKEAEFSVKCNQALLEFNLKRNNEYIIDLPDAVAMGVVLWKEIVLEDKLCYCYTCTKEEAAYGQVIINDGSKLAISDGYAGNIPNAIVCKTIDTNLFKEKLLHILTNR</sequence>
<protein>
    <submittedName>
        <fullName evidence="4">Purine nucleosidase</fullName>
    </submittedName>
</protein>
<dbReference type="Pfam" id="PF01156">
    <property type="entry name" value="IU_nuc_hydro"/>
    <property type="match status" value="1"/>
</dbReference>
<accession>A0A562JH74</accession>
<dbReference type="PANTHER" id="PTHR46190:SF1">
    <property type="entry name" value="SI:CH211-201H21.5"/>
    <property type="match status" value="1"/>
</dbReference>